<dbReference type="eggNOG" id="ENOG5033AYA">
    <property type="taxonomic scope" value="Bacteria"/>
</dbReference>
<evidence type="ECO:0000313" key="2">
    <source>
        <dbReference type="Proteomes" id="UP000020492"/>
    </source>
</evidence>
<reference evidence="1 2" key="1">
    <citation type="submission" date="2014-03" db="EMBL/GenBank/DDBJ databases">
        <title>Draft genome sequence of Deinococcus phoenicis 1P10ME.</title>
        <authorList>
            <person name="Stepanov V.G."/>
            <person name="Vaishampayan P."/>
            <person name="Venkateswaran K."/>
            <person name="Fox G.E."/>
        </authorList>
    </citation>
    <scope>NUCLEOTIDE SEQUENCE [LARGE SCALE GENOMIC DNA]</scope>
    <source>
        <strain evidence="1 2">1P10ME</strain>
    </source>
</reference>
<dbReference type="PATRIC" id="fig|1476583.3.peg.2491"/>
<sequence length="169" mass="17880">MRERPLSALPHRADLRAAFLATTYGTAHERFRLSARRGPAPTWARGDRGRGPWAVVTAWNPGGTLTAPEANARAGAALLARVQASGLVPWPAHNGEGEWREEALLIPGVRLRQAAAWGAAFGQAAVLWAVGARAALVWLDGDGRPSGAERFWAVGEEGTGPPSPRPSAL</sequence>
<dbReference type="Pfam" id="PF11697">
    <property type="entry name" value="DUF3293"/>
    <property type="match status" value="1"/>
</dbReference>
<dbReference type="EMBL" id="JHAC01000038">
    <property type="protein sequence ID" value="EYB67505.1"/>
    <property type="molecule type" value="Genomic_DNA"/>
</dbReference>
<gene>
    <name evidence="1" type="ORF">DEIPH_ctg040orf0080</name>
</gene>
<dbReference type="AlphaFoldDB" id="A0A016QMZ5"/>
<dbReference type="STRING" id="1476583.DEIPH_ctg040orf0080"/>
<protein>
    <recommendedName>
        <fullName evidence="3">DUF3293 domain-containing protein</fullName>
    </recommendedName>
</protein>
<accession>A0A016QMZ5</accession>
<dbReference type="RefSeq" id="WP_235183238.1">
    <property type="nucleotide sequence ID" value="NZ_JHAC01000038.1"/>
</dbReference>
<organism evidence="1 2">
    <name type="scientific">Deinococcus phoenicis</name>
    <dbReference type="NCBI Taxonomy" id="1476583"/>
    <lineage>
        <taxon>Bacteria</taxon>
        <taxon>Thermotogati</taxon>
        <taxon>Deinococcota</taxon>
        <taxon>Deinococci</taxon>
        <taxon>Deinococcales</taxon>
        <taxon>Deinococcaceae</taxon>
        <taxon>Deinococcus</taxon>
    </lineage>
</organism>
<proteinExistence type="predicted"/>
<dbReference type="InterPro" id="IPR021710">
    <property type="entry name" value="DUF3293"/>
</dbReference>
<evidence type="ECO:0000313" key="1">
    <source>
        <dbReference type="EMBL" id="EYB67505.1"/>
    </source>
</evidence>
<dbReference type="Proteomes" id="UP000020492">
    <property type="component" value="Unassembled WGS sequence"/>
</dbReference>
<name>A0A016QMZ5_9DEIO</name>
<comment type="caution">
    <text evidence="1">The sequence shown here is derived from an EMBL/GenBank/DDBJ whole genome shotgun (WGS) entry which is preliminary data.</text>
</comment>
<evidence type="ECO:0008006" key="3">
    <source>
        <dbReference type="Google" id="ProtNLM"/>
    </source>
</evidence>
<keyword evidence="2" id="KW-1185">Reference proteome</keyword>